<evidence type="ECO:0000313" key="2">
    <source>
        <dbReference type="Proteomes" id="UP000054874"/>
    </source>
</evidence>
<protein>
    <submittedName>
        <fullName evidence="1">Uncharacterized protein</fullName>
    </submittedName>
</protein>
<organism evidence="1 2">
    <name type="scientific">Acetivibrio ethanolgignens</name>
    <dbReference type="NCBI Taxonomy" id="290052"/>
    <lineage>
        <taxon>Bacteria</taxon>
        <taxon>Bacillati</taxon>
        <taxon>Bacillota</taxon>
        <taxon>Clostridia</taxon>
        <taxon>Eubacteriales</taxon>
        <taxon>Oscillospiraceae</taxon>
        <taxon>Acetivibrio</taxon>
    </lineage>
</organism>
<dbReference type="EMBL" id="LNAM01000018">
    <property type="protein sequence ID" value="KSV60359.1"/>
    <property type="molecule type" value="Genomic_DNA"/>
</dbReference>
<keyword evidence="2" id="KW-1185">Reference proteome</keyword>
<comment type="caution">
    <text evidence="1">The sequence shown here is derived from an EMBL/GenBank/DDBJ whole genome shotgun (WGS) entry which is preliminary data.</text>
</comment>
<dbReference type="Proteomes" id="UP000054874">
    <property type="component" value="Unassembled WGS sequence"/>
</dbReference>
<gene>
    <name evidence="1" type="ORF">ASU35_16980</name>
</gene>
<dbReference type="AlphaFoldDB" id="A0A0V8QIH9"/>
<name>A0A0V8QIH9_9FIRM</name>
<reference evidence="1 2" key="1">
    <citation type="submission" date="2015-11" db="EMBL/GenBank/DDBJ databases">
        <title>Butyribacter intestini gen. nov., sp. nov., a butyric acid-producing bacterium of the family Lachnospiraceae isolated from the human faeces.</title>
        <authorList>
            <person name="Zou Y."/>
            <person name="Xue W."/>
            <person name="Luo G."/>
            <person name="Lv M."/>
        </authorList>
    </citation>
    <scope>NUCLEOTIDE SEQUENCE [LARGE SCALE GENOMIC DNA]</scope>
    <source>
        <strain evidence="1 2">ACET-33324</strain>
    </source>
</reference>
<proteinExistence type="predicted"/>
<dbReference type="STRING" id="290052.ASU35_16980"/>
<accession>A0A0V8QIH9</accession>
<sequence>MCMFEQLLKEYEDKLREEDKKNENKRIKTAQYDFYLPKIRDYFIPFIRDFIQKNNVSYMGDEERFFNERFSRDEIILATVFYVENCPQKRKTSDNKKRSISTILDFLNSFNNFFDLVLSVRFRMRHLYYLKPFQDKLIGEIRDKLHEKGIMIVDVTSYPAMQQKEVDFISKCFKTQRY</sequence>
<evidence type="ECO:0000313" key="1">
    <source>
        <dbReference type="EMBL" id="KSV60359.1"/>
    </source>
</evidence>